<name>A0A319DWM4_ASPSB</name>
<dbReference type="Proteomes" id="UP000248423">
    <property type="component" value="Unassembled WGS sequence"/>
</dbReference>
<reference evidence="1 2" key="1">
    <citation type="submission" date="2018-02" db="EMBL/GenBank/DDBJ databases">
        <title>The genomes of Aspergillus section Nigri reveals drivers in fungal speciation.</title>
        <authorList>
            <consortium name="DOE Joint Genome Institute"/>
            <person name="Vesth T.C."/>
            <person name="Nybo J."/>
            <person name="Theobald S."/>
            <person name="Brandl J."/>
            <person name="Frisvad J.C."/>
            <person name="Nielsen K.F."/>
            <person name="Lyhne E.K."/>
            <person name="Kogle M.E."/>
            <person name="Kuo A."/>
            <person name="Riley R."/>
            <person name="Clum A."/>
            <person name="Nolan M."/>
            <person name="Lipzen A."/>
            <person name="Salamov A."/>
            <person name="Henrissat B."/>
            <person name="Wiebenga A."/>
            <person name="De vries R.P."/>
            <person name="Grigoriev I.V."/>
            <person name="Mortensen U.H."/>
            <person name="Andersen M.R."/>
            <person name="Baker S.E."/>
        </authorList>
    </citation>
    <scope>NUCLEOTIDE SEQUENCE [LARGE SCALE GENOMIC DNA]</scope>
    <source>
        <strain evidence="1 2">CBS 121057</strain>
    </source>
</reference>
<proteinExistence type="predicted"/>
<keyword evidence="2" id="KW-1185">Reference proteome</keyword>
<sequence length="144" mass="16377">MASTHVFDCASSCPHTVIQVGRPLAGETWIVDTTGCQYGFREVLVPSDRYLQERACQPPQRPVPYDATETKDLDYFATLPFMTQTRAQRENLQRERQSRLRFAEFVKTSVSADVLDGSNVEFKNKLEVFTSGLKRHLEKPAASY</sequence>
<dbReference type="OrthoDB" id="432970at2759"/>
<dbReference type="EMBL" id="KZ826410">
    <property type="protein sequence ID" value="PYI01650.1"/>
    <property type="molecule type" value="Genomic_DNA"/>
</dbReference>
<dbReference type="AlphaFoldDB" id="A0A319DWM4"/>
<dbReference type="STRING" id="1448318.A0A319DWM4"/>
<protein>
    <submittedName>
        <fullName evidence="1">Uncharacterized protein</fullName>
    </submittedName>
</protein>
<organism evidence="1 2">
    <name type="scientific">Aspergillus sclerotiicarbonarius (strain CBS 121057 / IBT 28362)</name>
    <dbReference type="NCBI Taxonomy" id="1448318"/>
    <lineage>
        <taxon>Eukaryota</taxon>
        <taxon>Fungi</taxon>
        <taxon>Dikarya</taxon>
        <taxon>Ascomycota</taxon>
        <taxon>Pezizomycotina</taxon>
        <taxon>Eurotiomycetes</taxon>
        <taxon>Eurotiomycetidae</taxon>
        <taxon>Eurotiales</taxon>
        <taxon>Aspergillaceae</taxon>
        <taxon>Aspergillus</taxon>
        <taxon>Aspergillus subgen. Circumdati</taxon>
    </lineage>
</organism>
<evidence type="ECO:0000313" key="1">
    <source>
        <dbReference type="EMBL" id="PYI01650.1"/>
    </source>
</evidence>
<dbReference type="VEuPathDB" id="FungiDB:BO78DRAFT_423356"/>
<gene>
    <name evidence="1" type="ORF">BO78DRAFT_423356</name>
</gene>
<accession>A0A319DWM4</accession>
<evidence type="ECO:0000313" key="2">
    <source>
        <dbReference type="Proteomes" id="UP000248423"/>
    </source>
</evidence>